<gene>
    <name evidence="5" type="ORF">DRU74_11915</name>
</gene>
<feature type="compositionally biased region" description="Gly residues" evidence="4">
    <location>
        <begin position="114"/>
        <end position="134"/>
    </location>
</feature>
<feature type="DNA-binding region" evidence="2">
    <location>
        <begin position="55"/>
        <end position="61"/>
    </location>
</feature>
<reference evidence="5" key="1">
    <citation type="submission" date="2018-07" db="EMBL/GenBank/DDBJ databases">
        <authorList>
            <person name="Ashton P.M."/>
            <person name="Dallman T."/>
            <person name="Nair S."/>
            <person name="De Pinna E."/>
            <person name="Peters T."/>
            <person name="Grant K."/>
        </authorList>
    </citation>
    <scope>NUCLEOTIDE SEQUENCE [LARGE SCALE GENOMIC DNA]</scope>
    <source>
        <strain evidence="5">157339</strain>
    </source>
</reference>
<comment type="subunit">
    <text evidence="2">Homotetramer.</text>
</comment>
<dbReference type="AlphaFoldDB" id="A0A403MGQ2"/>
<dbReference type="GO" id="GO:0003697">
    <property type="term" value="F:single-stranded DNA binding"/>
    <property type="evidence" value="ECO:0007669"/>
    <property type="project" value="UniProtKB-UniRule"/>
</dbReference>
<comment type="caution">
    <text evidence="2">Lacks conserved residue(s) required for the propagation of feature annotation.</text>
</comment>
<name>A0A403MGQ2_SALET</name>
<dbReference type="CDD" id="cd04496">
    <property type="entry name" value="SSB_OBF"/>
    <property type="match status" value="1"/>
</dbReference>
<evidence type="ECO:0000256" key="4">
    <source>
        <dbReference type="SAM" id="MobiDB-lite"/>
    </source>
</evidence>
<dbReference type="EMBL" id="RVHM01000013">
    <property type="protein sequence ID" value="MLU97433.1"/>
    <property type="molecule type" value="Genomic_DNA"/>
</dbReference>
<dbReference type="PANTHER" id="PTHR10302:SF27">
    <property type="entry name" value="SINGLE-STRANDED DNA-BINDING PROTEIN"/>
    <property type="match status" value="1"/>
</dbReference>
<dbReference type="Pfam" id="PF00436">
    <property type="entry name" value="SSB"/>
    <property type="match status" value="1"/>
</dbReference>
<dbReference type="Proteomes" id="UP000885374">
    <property type="component" value="Unassembled WGS sequence"/>
</dbReference>
<proteinExistence type="inferred from homology"/>
<dbReference type="NCBIfam" id="NF006533">
    <property type="entry name" value="PRK09010.1"/>
    <property type="match status" value="1"/>
</dbReference>
<sequence length="183" mass="19950">MASRGLNKVQLIGHLGQDPEARYLPNGTAVTMLSLATSDTWKDKQTGEPKERTEWHRVVLYGKLAEVAGEYLRKGSQVYIEGELRTRKWTDQNGQERYTTEVVVSMQGSMQMLGGRGNGGNASGGNGQQQGGWGKSQQPSGPTHSGTPPKQHPANEPPMDFDDDIPFAKFGHSVAKHALYALS</sequence>
<evidence type="ECO:0000256" key="1">
    <source>
        <dbReference type="ARBA" id="ARBA00023125"/>
    </source>
</evidence>
<evidence type="ECO:0000256" key="2">
    <source>
        <dbReference type="HAMAP-Rule" id="MF_00984"/>
    </source>
</evidence>
<dbReference type="InterPro" id="IPR011344">
    <property type="entry name" value="ssDNA-bd"/>
</dbReference>
<dbReference type="PROSITE" id="PS50935">
    <property type="entry name" value="SSB"/>
    <property type="match status" value="1"/>
</dbReference>
<dbReference type="PANTHER" id="PTHR10302">
    <property type="entry name" value="SINGLE-STRANDED DNA-BINDING PROTEIN"/>
    <property type="match status" value="1"/>
</dbReference>
<dbReference type="GO" id="GO:0009295">
    <property type="term" value="C:nucleoid"/>
    <property type="evidence" value="ECO:0007669"/>
    <property type="project" value="TreeGrafter"/>
</dbReference>
<organism evidence="5">
    <name type="scientific">Salmonella enterica I</name>
    <dbReference type="NCBI Taxonomy" id="59201"/>
    <lineage>
        <taxon>Bacteria</taxon>
        <taxon>Pseudomonadati</taxon>
        <taxon>Pseudomonadota</taxon>
        <taxon>Gammaproteobacteria</taxon>
        <taxon>Enterobacterales</taxon>
        <taxon>Enterobacteriaceae</taxon>
        <taxon>Salmonella</taxon>
    </lineage>
</organism>
<dbReference type="GO" id="GO:0006260">
    <property type="term" value="P:DNA replication"/>
    <property type="evidence" value="ECO:0007669"/>
    <property type="project" value="InterPro"/>
</dbReference>
<dbReference type="InterPro" id="IPR012340">
    <property type="entry name" value="NA-bd_OB-fold"/>
</dbReference>
<evidence type="ECO:0000256" key="3">
    <source>
        <dbReference type="RuleBase" id="RU000524"/>
    </source>
</evidence>
<comment type="caution">
    <text evidence="5">The sequence shown here is derived from an EMBL/GenBank/DDBJ whole genome shotgun (WGS) entry which is preliminary data.</text>
</comment>
<feature type="region of interest" description="Disordered" evidence="4">
    <location>
        <begin position="111"/>
        <end position="166"/>
    </location>
</feature>
<dbReference type="SUPFAM" id="SSF50249">
    <property type="entry name" value="Nucleic acid-binding proteins"/>
    <property type="match status" value="1"/>
</dbReference>
<protein>
    <recommendedName>
        <fullName evidence="2 3">Single-stranded DNA-binding protein</fullName>
        <shortName evidence="2">SSB</shortName>
    </recommendedName>
</protein>
<dbReference type="InterPro" id="IPR000424">
    <property type="entry name" value="Primosome_PriB/ssb"/>
</dbReference>
<dbReference type="Gene3D" id="2.40.50.140">
    <property type="entry name" value="Nucleic acid-binding proteins"/>
    <property type="match status" value="1"/>
</dbReference>
<keyword evidence="1 2" id="KW-0238">DNA-binding</keyword>
<dbReference type="NCBIfam" id="TIGR00621">
    <property type="entry name" value="ssb"/>
    <property type="match status" value="1"/>
</dbReference>
<evidence type="ECO:0000313" key="5">
    <source>
        <dbReference type="EMBL" id="MLU97433.1"/>
    </source>
</evidence>
<dbReference type="HAMAP" id="MF_00984">
    <property type="entry name" value="SSB"/>
    <property type="match status" value="1"/>
</dbReference>
<accession>A0A403MGQ2</accession>